<accession>A0A2H0VD04</accession>
<organism evidence="9 10">
    <name type="scientific">Candidatus Doudnabacteria bacterium CG10_big_fil_rev_8_21_14_0_10_41_10</name>
    <dbReference type="NCBI Taxonomy" id="1974551"/>
    <lineage>
        <taxon>Bacteria</taxon>
        <taxon>Candidatus Doudnaibacteriota</taxon>
    </lineage>
</organism>
<evidence type="ECO:0000313" key="9">
    <source>
        <dbReference type="EMBL" id="PIR97004.1"/>
    </source>
</evidence>
<comment type="caution">
    <text evidence="9">The sequence shown here is derived from an EMBL/GenBank/DDBJ whole genome shotgun (WGS) entry which is preliminary data.</text>
</comment>
<keyword evidence="3" id="KW-0808">Transferase</keyword>
<comment type="similarity">
    <text evidence="2">Belongs to the bacterial sugar transferase family.</text>
</comment>
<evidence type="ECO:0000259" key="8">
    <source>
        <dbReference type="Pfam" id="PF02397"/>
    </source>
</evidence>
<keyword evidence="5 7" id="KW-1133">Transmembrane helix</keyword>
<gene>
    <name evidence="9" type="ORF">COT91_03715</name>
</gene>
<feature type="transmembrane region" description="Helical" evidence="7">
    <location>
        <begin position="7"/>
        <end position="32"/>
    </location>
</feature>
<sequence>MKRLELVFNIISIFVDAIMIILAGSIAYFLRYRVESFLPQYPIQFDLTSGEFLKNIIIAVPVLILIMSFYGLYKLKSTRGFRETFVKVAAGISVGLMVFVAIYFFNQHIFPSRLIVLMSWIFAILAVGLGRFVVLLSERAFLRRGKGLHKLVLILGWNKDYSLKREIKKRPELGYQIIKTLDGNGDIVAQLQAIYNEQGIDEIIQANHDLDRTTNGKLLKFTHDHGITFNYVPDIVEAQKSNISLHDIAGIPMVGLKNTPLDGWGKVVKRILDVVASLVMIILLLPIFIFIILLIKIDSPGKVLYIQKRYGQKEPFDFFKFRTMHQHLSVGENYGGENAQKAREKLWEANARKGPFLKIKNDPRVTKAGRFLRRTKLDELPQLFNVLLGDMSLVGPRAHVLDEVELYRERYRRQFTIKPGVTGLAQVTQIKQPDLPFEEEIRLNTFYIENWSMGLDLQILVRTVVVLLQPPGKSGDY</sequence>
<dbReference type="PANTHER" id="PTHR30576">
    <property type="entry name" value="COLANIC BIOSYNTHESIS UDP-GLUCOSE LIPID CARRIER TRANSFERASE"/>
    <property type="match status" value="1"/>
</dbReference>
<evidence type="ECO:0000313" key="10">
    <source>
        <dbReference type="Proteomes" id="UP000230557"/>
    </source>
</evidence>
<feature type="transmembrane region" description="Helical" evidence="7">
    <location>
        <begin position="117"/>
        <end position="136"/>
    </location>
</feature>
<feature type="transmembrane region" description="Helical" evidence="7">
    <location>
        <begin position="274"/>
        <end position="295"/>
    </location>
</feature>
<feature type="transmembrane region" description="Helical" evidence="7">
    <location>
        <begin position="85"/>
        <end position="105"/>
    </location>
</feature>
<keyword evidence="6 7" id="KW-0472">Membrane</keyword>
<dbReference type="Pfam" id="PF13727">
    <property type="entry name" value="CoA_binding_3"/>
    <property type="match status" value="1"/>
</dbReference>
<reference evidence="10" key="1">
    <citation type="submission" date="2017-09" db="EMBL/GenBank/DDBJ databases">
        <title>Depth-based differentiation of microbial function through sediment-hosted aquifers and enrichment of novel symbionts in the deep terrestrial subsurface.</title>
        <authorList>
            <person name="Probst A.J."/>
            <person name="Ladd B."/>
            <person name="Jarett J.K."/>
            <person name="Geller-Mcgrath D.E."/>
            <person name="Sieber C.M.K."/>
            <person name="Emerson J.B."/>
            <person name="Anantharaman K."/>
            <person name="Thomas B.C."/>
            <person name="Malmstrom R."/>
            <person name="Stieglmeier M."/>
            <person name="Klingl A."/>
            <person name="Woyke T."/>
            <person name="Ryan C.M."/>
            <person name="Banfield J.F."/>
        </authorList>
    </citation>
    <scope>NUCLEOTIDE SEQUENCE [LARGE SCALE GENOMIC DNA]</scope>
</reference>
<comment type="subcellular location">
    <subcellularLocation>
        <location evidence="1">Membrane</location>
        <topology evidence="1">Multi-pass membrane protein</topology>
    </subcellularLocation>
</comment>
<feature type="domain" description="Bacterial sugar transferase" evidence="8">
    <location>
        <begin position="269"/>
        <end position="468"/>
    </location>
</feature>
<evidence type="ECO:0000256" key="4">
    <source>
        <dbReference type="ARBA" id="ARBA00022692"/>
    </source>
</evidence>
<dbReference type="EMBL" id="PFAJ01000049">
    <property type="protein sequence ID" value="PIR97004.1"/>
    <property type="molecule type" value="Genomic_DNA"/>
</dbReference>
<dbReference type="GO" id="GO:0016780">
    <property type="term" value="F:phosphotransferase activity, for other substituted phosphate groups"/>
    <property type="evidence" value="ECO:0007669"/>
    <property type="project" value="TreeGrafter"/>
</dbReference>
<dbReference type="InterPro" id="IPR003362">
    <property type="entry name" value="Bact_transf"/>
</dbReference>
<evidence type="ECO:0000256" key="6">
    <source>
        <dbReference type="ARBA" id="ARBA00023136"/>
    </source>
</evidence>
<dbReference type="NCBIfam" id="TIGR03025">
    <property type="entry name" value="EPS_sugtrans"/>
    <property type="match status" value="1"/>
</dbReference>
<dbReference type="GO" id="GO:0016020">
    <property type="term" value="C:membrane"/>
    <property type="evidence" value="ECO:0007669"/>
    <property type="project" value="UniProtKB-SubCell"/>
</dbReference>
<protein>
    <recommendedName>
        <fullName evidence="8">Bacterial sugar transferase domain-containing protein</fullName>
    </recommendedName>
</protein>
<keyword evidence="4 7" id="KW-0812">Transmembrane</keyword>
<evidence type="ECO:0000256" key="5">
    <source>
        <dbReference type="ARBA" id="ARBA00022989"/>
    </source>
</evidence>
<dbReference type="AlphaFoldDB" id="A0A2H0VD04"/>
<feature type="transmembrane region" description="Helical" evidence="7">
    <location>
        <begin position="52"/>
        <end position="73"/>
    </location>
</feature>
<evidence type="ECO:0000256" key="2">
    <source>
        <dbReference type="ARBA" id="ARBA00006464"/>
    </source>
</evidence>
<dbReference type="InterPro" id="IPR017475">
    <property type="entry name" value="EPS_sugar_tfrase"/>
</dbReference>
<dbReference type="Proteomes" id="UP000230557">
    <property type="component" value="Unassembled WGS sequence"/>
</dbReference>
<name>A0A2H0VD04_9BACT</name>
<evidence type="ECO:0000256" key="3">
    <source>
        <dbReference type="ARBA" id="ARBA00022679"/>
    </source>
</evidence>
<dbReference type="Gene3D" id="3.40.50.720">
    <property type="entry name" value="NAD(P)-binding Rossmann-like Domain"/>
    <property type="match status" value="1"/>
</dbReference>
<dbReference type="PANTHER" id="PTHR30576:SF0">
    <property type="entry name" value="UNDECAPRENYL-PHOSPHATE N-ACETYLGALACTOSAMINYL 1-PHOSPHATE TRANSFERASE-RELATED"/>
    <property type="match status" value="1"/>
</dbReference>
<evidence type="ECO:0000256" key="7">
    <source>
        <dbReference type="SAM" id="Phobius"/>
    </source>
</evidence>
<proteinExistence type="inferred from homology"/>
<evidence type="ECO:0000256" key="1">
    <source>
        <dbReference type="ARBA" id="ARBA00004141"/>
    </source>
</evidence>
<dbReference type="Pfam" id="PF02397">
    <property type="entry name" value="Bac_transf"/>
    <property type="match status" value="1"/>
</dbReference>